<dbReference type="GO" id="GO:0015074">
    <property type="term" value="P:DNA integration"/>
    <property type="evidence" value="ECO:0007669"/>
    <property type="project" value="UniProtKB-KW"/>
</dbReference>
<organism evidence="8 9">
    <name type="scientific">Syntrophus aciditrophicus (strain SB)</name>
    <dbReference type="NCBI Taxonomy" id="56780"/>
    <lineage>
        <taxon>Bacteria</taxon>
        <taxon>Pseudomonadati</taxon>
        <taxon>Thermodesulfobacteriota</taxon>
        <taxon>Syntrophia</taxon>
        <taxon>Syntrophales</taxon>
        <taxon>Syntrophaceae</taxon>
        <taxon>Syntrophus</taxon>
    </lineage>
</organism>
<evidence type="ECO:0000256" key="5">
    <source>
        <dbReference type="PROSITE-ProRule" id="PRU01248"/>
    </source>
</evidence>
<dbReference type="InterPro" id="IPR011010">
    <property type="entry name" value="DNA_brk_join_enz"/>
</dbReference>
<evidence type="ECO:0000256" key="2">
    <source>
        <dbReference type="ARBA" id="ARBA00022908"/>
    </source>
</evidence>
<dbReference type="InterPro" id="IPR044068">
    <property type="entry name" value="CB"/>
</dbReference>
<feature type="domain" description="Tyr recombinase" evidence="6">
    <location>
        <begin position="164"/>
        <end position="316"/>
    </location>
</feature>
<dbReference type="InParanoid" id="Q2LSI9"/>
<dbReference type="Pfam" id="PF00589">
    <property type="entry name" value="Phage_integrase"/>
    <property type="match status" value="1"/>
</dbReference>
<evidence type="ECO:0000256" key="1">
    <source>
        <dbReference type="ARBA" id="ARBA00008857"/>
    </source>
</evidence>
<dbReference type="HOGENOM" id="CLU_065764_0_0_7"/>
<dbReference type="InterPro" id="IPR010998">
    <property type="entry name" value="Integrase_recombinase_N"/>
</dbReference>
<name>Q2LSI9_SYNAS</name>
<dbReference type="PANTHER" id="PTHR30349:SF64">
    <property type="entry name" value="PROPHAGE INTEGRASE INTD-RELATED"/>
    <property type="match status" value="1"/>
</dbReference>
<evidence type="ECO:0000313" key="9">
    <source>
        <dbReference type="Proteomes" id="UP000001933"/>
    </source>
</evidence>
<dbReference type="CDD" id="cd00397">
    <property type="entry name" value="DNA_BRE_C"/>
    <property type="match status" value="1"/>
</dbReference>
<reference evidence="8 9" key="1">
    <citation type="journal article" date="2007" name="Proc. Natl. Acad. Sci. U.S.A.">
        <title>The genome of Syntrophus aciditrophicus: life at the thermodynamic limit of microbial growth.</title>
        <authorList>
            <person name="McInerney M.J."/>
            <person name="Rohlin L."/>
            <person name="Mouttaki H."/>
            <person name="Kim U."/>
            <person name="Krupp R.S."/>
            <person name="Rios-Hernandez L."/>
            <person name="Sieber J."/>
            <person name="Struchtemeyer C.G."/>
            <person name="Bhattacharyya A."/>
            <person name="Campbell J.W."/>
            <person name="Gunsalus R.P."/>
        </authorList>
    </citation>
    <scope>NUCLEOTIDE SEQUENCE [LARGE SCALE GENOMIC DNA]</scope>
    <source>
        <strain evidence="8 9">SB</strain>
    </source>
</reference>
<protein>
    <submittedName>
        <fullName evidence="8">Phage integrase family protein</fullName>
    </submittedName>
</protein>
<dbReference type="SUPFAM" id="SSF56349">
    <property type="entry name" value="DNA breaking-rejoining enzymes"/>
    <property type="match status" value="1"/>
</dbReference>
<accession>Q2LSI9</accession>
<evidence type="ECO:0000313" key="8">
    <source>
        <dbReference type="EMBL" id="ABC77050.1"/>
    </source>
</evidence>
<evidence type="ECO:0000259" key="6">
    <source>
        <dbReference type="PROSITE" id="PS51898"/>
    </source>
</evidence>
<evidence type="ECO:0000256" key="4">
    <source>
        <dbReference type="ARBA" id="ARBA00023172"/>
    </source>
</evidence>
<dbReference type="PANTHER" id="PTHR30349">
    <property type="entry name" value="PHAGE INTEGRASE-RELATED"/>
    <property type="match status" value="1"/>
</dbReference>
<evidence type="ECO:0000256" key="3">
    <source>
        <dbReference type="ARBA" id="ARBA00023125"/>
    </source>
</evidence>
<feature type="domain" description="Core-binding (CB)" evidence="7">
    <location>
        <begin position="58"/>
        <end position="143"/>
    </location>
</feature>
<dbReference type="InterPro" id="IPR050090">
    <property type="entry name" value="Tyrosine_recombinase_XerCD"/>
</dbReference>
<keyword evidence="4" id="KW-0233">DNA recombination</keyword>
<dbReference type="InterPro" id="IPR013762">
    <property type="entry name" value="Integrase-like_cat_sf"/>
</dbReference>
<sequence length="316" mass="37446">MGQYSRKLKRGVRWYYSGQYLGQKYFSRAIYLTKQEAKRAERETIAEMDQKARQPGEVLLKDLIEERLDIILHKKSKVYYRENRLYMKKLLDAVGNIPIQDITRQQIHKVLIDYSKDLRKRGKTDHKANAMIRCFKALFNYGISLYELNMKNPVKGIQFFSVDINLKYIPTDEDILAVKEGLTEEQKFLIDFCQQTGCRINEALRLKGSDIGDNYIVLYTRKARNSNLTPRKIPKPPCLAGYKPKKERVFSEWSNVPRFLEKRVKKLDMKYWTWHNLRHKYASELSKRNVPLFEIMNLLGHSNMKTTQIYLQLIGF</sequence>
<keyword evidence="9" id="KW-1185">Reference proteome</keyword>
<dbReference type="PROSITE" id="PS51900">
    <property type="entry name" value="CB"/>
    <property type="match status" value="1"/>
</dbReference>
<dbReference type="GO" id="GO:0006310">
    <property type="term" value="P:DNA recombination"/>
    <property type="evidence" value="ECO:0007669"/>
    <property type="project" value="UniProtKB-KW"/>
</dbReference>
<dbReference type="EMBL" id="CP000252">
    <property type="protein sequence ID" value="ABC77050.1"/>
    <property type="molecule type" value="Genomic_DNA"/>
</dbReference>
<dbReference type="Gene3D" id="1.10.443.10">
    <property type="entry name" value="Intergrase catalytic core"/>
    <property type="match status" value="1"/>
</dbReference>
<keyword evidence="2" id="KW-0229">DNA integration</keyword>
<dbReference type="eggNOG" id="COG0582">
    <property type="taxonomic scope" value="Bacteria"/>
</dbReference>
<dbReference type="KEGG" id="sat:SYN_00121"/>
<evidence type="ECO:0000259" key="7">
    <source>
        <dbReference type="PROSITE" id="PS51900"/>
    </source>
</evidence>
<dbReference type="InterPro" id="IPR002104">
    <property type="entry name" value="Integrase_catalytic"/>
</dbReference>
<dbReference type="Proteomes" id="UP000001933">
    <property type="component" value="Chromosome"/>
</dbReference>
<dbReference type="AlphaFoldDB" id="Q2LSI9"/>
<comment type="similarity">
    <text evidence="1">Belongs to the 'phage' integrase family.</text>
</comment>
<proteinExistence type="inferred from homology"/>
<dbReference type="Gene3D" id="1.10.150.130">
    <property type="match status" value="1"/>
</dbReference>
<keyword evidence="3 5" id="KW-0238">DNA-binding</keyword>
<dbReference type="STRING" id="56780.SYN_00121"/>
<dbReference type="GO" id="GO:0003677">
    <property type="term" value="F:DNA binding"/>
    <property type="evidence" value="ECO:0007669"/>
    <property type="project" value="UniProtKB-UniRule"/>
</dbReference>
<dbReference type="PROSITE" id="PS51898">
    <property type="entry name" value="TYR_RECOMBINASE"/>
    <property type="match status" value="1"/>
</dbReference>
<gene>
    <name evidence="8" type="ORF">SYN_00121</name>
</gene>